<evidence type="ECO:0000256" key="3">
    <source>
        <dbReference type="ARBA" id="ARBA00005201"/>
    </source>
</evidence>
<keyword evidence="9 15" id="KW-0418">Kinase</keyword>
<evidence type="ECO:0000256" key="10">
    <source>
        <dbReference type="ARBA" id="ARBA00022827"/>
    </source>
</evidence>
<dbReference type="GO" id="GO:0006747">
    <property type="term" value="P:FAD biosynthetic process"/>
    <property type="evidence" value="ECO:0007669"/>
    <property type="project" value="UniProtKB-UniRule"/>
</dbReference>
<dbReference type="Proteomes" id="UP000293638">
    <property type="component" value="Unassembled WGS sequence"/>
</dbReference>
<dbReference type="InterPro" id="IPR014729">
    <property type="entry name" value="Rossmann-like_a/b/a_fold"/>
</dbReference>
<accession>A0A4Q7NNY0</accession>
<dbReference type="InterPro" id="IPR015865">
    <property type="entry name" value="Riboflavin_kinase_bac/euk"/>
</dbReference>
<comment type="pathway">
    <text evidence="3 15">Cofactor biosynthesis; FMN biosynthesis; FMN from riboflavin (ATP route): step 1/1.</text>
</comment>
<dbReference type="Pfam" id="PF06574">
    <property type="entry name" value="FAD_syn"/>
    <property type="match status" value="1"/>
</dbReference>
<evidence type="ECO:0000256" key="6">
    <source>
        <dbReference type="ARBA" id="ARBA00022679"/>
    </source>
</evidence>
<dbReference type="PANTHER" id="PTHR22749">
    <property type="entry name" value="RIBOFLAVIN KINASE/FMN ADENYLYLTRANSFERASE"/>
    <property type="match status" value="1"/>
</dbReference>
<dbReference type="GO" id="GO:0003919">
    <property type="term" value="F:FMN adenylyltransferase activity"/>
    <property type="evidence" value="ECO:0007669"/>
    <property type="project" value="UniProtKB-UniRule"/>
</dbReference>
<keyword evidence="4 15" id="KW-0285">Flavoprotein</keyword>
<evidence type="ECO:0000256" key="11">
    <source>
        <dbReference type="ARBA" id="ARBA00022840"/>
    </source>
</evidence>
<organism evidence="17 18">
    <name type="scientific">Motilibacter rhizosphaerae</name>
    <dbReference type="NCBI Taxonomy" id="598652"/>
    <lineage>
        <taxon>Bacteria</taxon>
        <taxon>Bacillati</taxon>
        <taxon>Actinomycetota</taxon>
        <taxon>Actinomycetes</taxon>
        <taxon>Motilibacterales</taxon>
        <taxon>Motilibacteraceae</taxon>
        <taxon>Motilibacter</taxon>
    </lineage>
</organism>
<keyword evidence="8 15" id="KW-0547">Nucleotide-binding</keyword>
<evidence type="ECO:0000259" key="16">
    <source>
        <dbReference type="SMART" id="SM00904"/>
    </source>
</evidence>
<comment type="caution">
    <text evidence="17">The sequence shown here is derived from an EMBL/GenBank/DDBJ whole genome shotgun (WGS) entry which is preliminary data.</text>
</comment>
<dbReference type="SMART" id="SM00904">
    <property type="entry name" value="Flavokinase"/>
    <property type="match status" value="1"/>
</dbReference>
<dbReference type="NCBIfam" id="TIGR00083">
    <property type="entry name" value="ribF"/>
    <property type="match status" value="1"/>
</dbReference>
<dbReference type="GO" id="GO:0005524">
    <property type="term" value="F:ATP binding"/>
    <property type="evidence" value="ECO:0007669"/>
    <property type="project" value="UniProtKB-UniRule"/>
</dbReference>
<keyword evidence="6 15" id="KW-0808">Transferase</keyword>
<dbReference type="FunFam" id="2.40.30.30:FF:000003">
    <property type="entry name" value="Riboflavin biosynthesis protein"/>
    <property type="match status" value="1"/>
</dbReference>
<name>A0A4Q7NNY0_9ACTN</name>
<dbReference type="SUPFAM" id="SSF82114">
    <property type="entry name" value="Riboflavin kinase-like"/>
    <property type="match status" value="1"/>
</dbReference>
<evidence type="ECO:0000256" key="9">
    <source>
        <dbReference type="ARBA" id="ARBA00022777"/>
    </source>
</evidence>
<dbReference type="CDD" id="cd02064">
    <property type="entry name" value="FAD_synthetase_N"/>
    <property type="match status" value="1"/>
</dbReference>
<evidence type="ECO:0000256" key="8">
    <source>
        <dbReference type="ARBA" id="ARBA00022741"/>
    </source>
</evidence>
<keyword evidence="18" id="KW-1185">Reference proteome</keyword>
<dbReference type="InterPro" id="IPR015864">
    <property type="entry name" value="FAD_synthase"/>
</dbReference>
<feature type="domain" description="Riboflavin kinase" evidence="16">
    <location>
        <begin position="183"/>
        <end position="313"/>
    </location>
</feature>
<comment type="similarity">
    <text evidence="15">Belongs to the ribF family.</text>
</comment>
<dbReference type="Gene3D" id="2.40.30.30">
    <property type="entry name" value="Riboflavin kinase-like"/>
    <property type="match status" value="1"/>
</dbReference>
<dbReference type="PIRSF" id="PIRSF004491">
    <property type="entry name" value="FAD_Synth"/>
    <property type="match status" value="1"/>
</dbReference>
<sequence length="315" mass="33393">MDLWQGLAAVPPAYGPSAVAVGVFDGVHRGHRAVVARAVADAAASGAAPVVVTFDPHPLEVLRPAAAPRMLTSARHRAELLDALGVAGVLVLPFDREMAAWPPERFVADVLVGALQARTVVVGEDFRFGARAAGDVALLRTLGAAAGFTVDAVAPVGASGHRWSSTFVRDRIALGEVETAADALERPHRVEGTVVTGDQRGRELGFPTANLAFAYRAAVPADGIYAGWLVRPSGERLPAAVSIGTNPTFDGVERRVEAYVLGFDDRPEQLDLYGERVALEFVARIRDTVRYTGVEALVEQMHRDVRRVAGILGVG</sequence>
<proteinExistence type="inferred from homology"/>
<dbReference type="UniPathway" id="UPA00276">
    <property type="reaction ID" value="UER00406"/>
</dbReference>
<dbReference type="GO" id="GO:0009398">
    <property type="term" value="P:FMN biosynthetic process"/>
    <property type="evidence" value="ECO:0007669"/>
    <property type="project" value="UniProtKB-UniRule"/>
</dbReference>
<dbReference type="FunFam" id="3.40.50.620:FF:000021">
    <property type="entry name" value="Riboflavin biosynthesis protein"/>
    <property type="match status" value="1"/>
</dbReference>
<dbReference type="EC" id="2.7.7.2" evidence="15"/>
<evidence type="ECO:0000256" key="5">
    <source>
        <dbReference type="ARBA" id="ARBA00022643"/>
    </source>
</evidence>
<dbReference type="PANTHER" id="PTHR22749:SF6">
    <property type="entry name" value="RIBOFLAVIN KINASE"/>
    <property type="match status" value="1"/>
</dbReference>
<dbReference type="OrthoDB" id="9803667at2"/>
<comment type="pathway">
    <text evidence="2 15">Cofactor biosynthesis; FAD biosynthesis; FAD from FMN: step 1/1.</text>
</comment>
<dbReference type="GO" id="GO:0008531">
    <property type="term" value="F:riboflavin kinase activity"/>
    <property type="evidence" value="ECO:0007669"/>
    <property type="project" value="UniProtKB-UniRule"/>
</dbReference>
<evidence type="ECO:0000256" key="13">
    <source>
        <dbReference type="ARBA" id="ARBA00047880"/>
    </source>
</evidence>
<keyword evidence="7 15" id="KW-0548">Nucleotidyltransferase</keyword>
<evidence type="ECO:0000256" key="2">
    <source>
        <dbReference type="ARBA" id="ARBA00004726"/>
    </source>
</evidence>
<evidence type="ECO:0000256" key="12">
    <source>
        <dbReference type="ARBA" id="ARBA00023268"/>
    </source>
</evidence>
<evidence type="ECO:0000313" key="18">
    <source>
        <dbReference type="Proteomes" id="UP000293638"/>
    </source>
</evidence>
<evidence type="ECO:0000313" key="17">
    <source>
        <dbReference type="EMBL" id="RZS86949.1"/>
    </source>
</evidence>
<keyword evidence="11 15" id="KW-0067">ATP-binding</keyword>
<dbReference type="UniPathway" id="UPA00277">
    <property type="reaction ID" value="UER00407"/>
</dbReference>
<dbReference type="AlphaFoldDB" id="A0A4Q7NNY0"/>
<evidence type="ECO:0000256" key="14">
    <source>
        <dbReference type="ARBA" id="ARBA00049494"/>
    </source>
</evidence>
<dbReference type="EMBL" id="SGXD01000003">
    <property type="protein sequence ID" value="RZS86949.1"/>
    <property type="molecule type" value="Genomic_DNA"/>
</dbReference>
<evidence type="ECO:0000256" key="7">
    <source>
        <dbReference type="ARBA" id="ARBA00022695"/>
    </source>
</evidence>
<dbReference type="Pfam" id="PF01687">
    <property type="entry name" value="Flavokinase"/>
    <property type="match status" value="1"/>
</dbReference>
<protein>
    <recommendedName>
        <fullName evidence="15">Riboflavin biosynthesis protein</fullName>
    </recommendedName>
    <domain>
        <recommendedName>
            <fullName evidence="15">Riboflavin kinase</fullName>
            <ecNumber evidence="15">2.7.1.26</ecNumber>
        </recommendedName>
        <alternativeName>
            <fullName evidence="15">Flavokinase</fullName>
        </alternativeName>
    </domain>
    <domain>
        <recommendedName>
            <fullName evidence="15">FMN adenylyltransferase</fullName>
            <ecNumber evidence="15">2.7.7.2</ecNumber>
        </recommendedName>
        <alternativeName>
            <fullName evidence="15">FAD pyrophosphorylase</fullName>
        </alternativeName>
        <alternativeName>
            <fullName evidence="15">FAD synthase</fullName>
        </alternativeName>
    </domain>
</protein>
<keyword evidence="12" id="KW-0511">Multifunctional enzyme</keyword>
<dbReference type="InterPro" id="IPR002606">
    <property type="entry name" value="Riboflavin_kinase_bac"/>
</dbReference>
<keyword evidence="5 15" id="KW-0288">FMN</keyword>
<comment type="catalytic activity">
    <reaction evidence="13 15">
        <text>riboflavin + ATP = FMN + ADP + H(+)</text>
        <dbReference type="Rhea" id="RHEA:14357"/>
        <dbReference type="ChEBI" id="CHEBI:15378"/>
        <dbReference type="ChEBI" id="CHEBI:30616"/>
        <dbReference type="ChEBI" id="CHEBI:57986"/>
        <dbReference type="ChEBI" id="CHEBI:58210"/>
        <dbReference type="ChEBI" id="CHEBI:456216"/>
        <dbReference type="EC" id="2.7.1.26"/>
    </reaction>
</comment>
<dbReference type="InterPro" id="IPR023468">
    <property type="entry name" value="Riboflavin_kinase"/>
</dbReference>
<comment type="catalytic activity">
    <reaction evidence="14 15">
        <text>FMN + ATP + H(+) = FAD + diphosphate</text>
        <dbReference type="Rhea" id="RHEA:17237"/>
        <dbReference type="ChEBI" id="CHEBI:15378"/>
        <dbReference type="ChEBI" id="CHEBI:30616"/>
        <dbReference type="ChEBI" id="CHEBI:33019"/>
        <dbReference type="ChEBI" id="CHEBI:57692"/>
        <dbReference type="ChEBI" id="CHEBI:58210"/>
        <dbReference type="EC" id="2.7.7.2"/>
    </reaction>
</comment>
<evidence type="ECO:0000256" key="4">
    <source>
        <dbReference type="ARBA" id="ARBA00022630"/>
    </source>
</evidence>
<dbReference type="RefSeq" id="WP_130493154.1">
    <property type="nucleotide sequence ID" value="NZ_SGXD01000003.1"/>
</dbReference>
<gene>
    <name evidence="17" type="ORF">EV189_2368</name>
</gene>
<evidence type="ECO:0000256" key="1">
    <source>
        <dbReference type="ARBA" id="ARBA00002121"/>
    </source>
</evidence>
<evidence type="ECO:0000256" key="15">
    <source>
        <dbReference type="PIRNR" id="PIRNR004491"/>
    </source>
</evidence>
<dbReference type="EC" id="2.7.1.26" evidence="15"/>
<dbReference type="NCBIfam" id="NF004160">
    <property type="entry name" value="PRK05627.1-3"/>
    <property type="match status" value="1"/>
</dbReference>
<dbReference type="GO" id="GO:0009231">
    <property type="term" value="P:riboflavin biosynthetic process"/>
    <property type="evidence" value="ECO:0007669"/>
    <property type="project" value="InterPro"/>
</dbReference>
<keyword evidence="10 15" id="KW-0274">FAD</keyword>
<dbReference type="Gene3D" id="3.40.50.620">
    <property type="entry name" value="HUPs"/>
    <property type="match status" value="1"/>
</dbReference>
<dbReference type="SUPFAM" id="SSF52374">
    <property type="entry name" value="Nucleotidylyl transferase"/>
    <property type="match status" value="1"/>
</dbReference>
<reference evidence="17 18" key="1">
    <citation type="submission" date="2019-02" db="EMBL/GenBank/DDBJ databases">
        <title>Genomic Encyclopedia of Type Strains, Phase IV (KMG-IV): sequencing the most valuable type-strain genomes for metagenomic binning, comparative biology and taxonomic classification.</title>
        <authorList>
            <person name="Goeker M."/>
        </authorList>
    </citation>
    <scope>NUCLEOTIDE SEQUENCE [LARGE SCALE GENOMIC DNA]</scope>
    <source>
        <strain evidence="17 18">DSM 45622</strain>
    </source>
</reference>
<dbReference type="InterPro" id="IPR023465">
    <property type="entry name" value="Riboflavin_kinase_dom_sf"/>
</dbReference>
<comment type="function">
    <text evidence="1">Catalyzes the phosphorylation of riboflavin to FMN followed by the adenylation of FMN to FAD.</text>
</comment>